<evidence type="ECO:0000256" key="5">
    <source>
        <dbReference type="ARBA" id="ARBA00023277"/>
    </source>
</evidence>
<reference evidence="11" key="1">
    <citation type="submission" date="2020-10" db="EMBL/GenBank/DDBJ databases">
        <title>Ca. Dormibacterota MAGs.</title>
        <authorList>
            <person name="Montgomery K."/>
        </authorList>
    </citation>
    <scope>NUCLEOTIDE SEQUENCE [LARGE SCALE GENOMIC DNA]</scope>
    <source>
        <strain evidence="11">SC8812_S17_10</strain>
    </source>
</reference>
<evidence type="ECO:0000256" key="4">
    <source>
        <dbReference type="ARBA" id="ARBA00022801"/>
    </source>
</evidence>
<evidence type="ECO:0000256" key="7">
    <source>
        <dbReference type="PIRNR" id="PIRNR004682"/>
    </source>
</evidence>
<keyword evidence="4 7" id="KW-0378">Hydrolase</keyword>
<keyword evidence="3 10" id="KW-0479">Metal-binding</keyword>
<keyword evidence="10" id="KW-0862">Zinc</keyword>
<feature type="binding site" evidence="10">
    <location>
        <position position="104"/>
    </location>
    <ligand>
        <name>Zn(2+)</name>
        <dbReference type="ChEBI" id="CHEBI:29105"/>
    </ligand>
</feature>
<accession>A0A934N8U4</accession>
<gene>
    <name evidence="11" type="ORF">JF922_07815</name>
</gene>
<comment type="cofactor">
    <cofactor evidence="10">
        <name>Mg(2+)</name>
        <dbReference type="ChEBI" id="CHEBI:18420"/>
    </cofactor>
</comment>
<feature type="site" description="Stabilizes the phosphoryl group" evidence="9">
    <location>
        <position position="62"/>
    </location>
</feature>
<dbReference type="SUPFAM" id="SSF56784">
    <property type="entry name" value="HAD-like"/>
    <property type="match status" value="1"/>
</dbReference>
<feature type="site" description="Contributes to substrate recognition" evidence="9">
    <location>
        <position position="107"/>
    </location>
</feature>
<feature type="binding site" evidence="10">
    <location>
        <position position="98"/>
    </location>
    <ligand>
        <name>Zn(2+)</name>
        <dbReference type="ChEBI" id="CHEBI:29105"/>
    </ligand>
</feature>
<dbReference type="GO" id="GO:0046872">
    <property type="term" value="F:metal ion binding"/>
    <property type="evidence" value="ECO:0007669"/>
    <property type="project" value="UniProtKB-KW"/>
</dbReference>
<dbReference type="CDD" id="cd07503">
    <property type="entry name" value="HAD_HisB-N"/>
    <property type="match status" value="1"/>
</dbReference>
<dbReference type="Gene3D" id="3.40.50.1000">
    <property type="entry name" value="HAD superfamily/HAD-like"/>
    <property type="match status" value="1"/>
</dbReference>
<dbReference type="InterPro" id="IPR036412">
    <property type="entry name" value="HAD-like_sf"/>
</dbReference>
<keyword evidence="5 7" id="KW-0119">Carbohydrate metabolism</keyword>
<evidence type="ECO:0000256" key="3">
    <source>
        <dbReference type="ARBA" id="ARBA00022723"/>
    </source>
</evidence>
<dbReference type="RefSeq" id="WP_338200652.1">
    <property type="nucleotide sequence ID" value="NZ_JAEKNR010000087.1"/>
</dbReference>
<feature type="active site" description="Proton donor" evidence="8">
    <location>
        <position position="16"/>
    </location>
</feature>
<dbReference type="Pfam" id="PF13242">
    <property type="entry name" value="Hydrolase_like"/>
    <property type="match status" value="1"/>
</dbReference>
<dbReference type="GO" id="GO:0016787">
    <property type="term" value="F:hydrolase activity"/>
    <property type="evidence" value="ECO:0007669"/>
    <property type="project" value="UniProtKB-KW"/>
</dbReference>
<dbReference type="NCBIfam" id="TIGR01662">
    <property type="entry name" value="HAD-SF-IIIA"/>
    <property type="match status" value="1"/>
</dbReference>
<organism evidence="11 12">
    <name type="scientific">Candidatus Nephthysia bennettiae</name>
    <dbReference type="NCBI Taxonomy" id="3127016"/>
    <lineage>
        <taxon>Bacteria</taxon>
        <taxon>Bacillati</taxon>
        <taxon>Candidatus Dormiibacterota</taxon>
        <taxon>Candidatus Dormibacteria</taxon>
        <taxon>Candidatus Dormibacterales</taxon>
        <taxon>Candidatus Dormibacteraceae</taxon>
        <taxon>Candidatus Nephthysia</taxon>
    </lineage>
</organism>
<comment type="cofactor">
    <cofactor evidence="10">
        <name>Zn(2+)</name>
        <dbReference type="ChEBI" id="CHEBI:29105"/>
    </cofactor>
</comment>
<dbReference type="NCBIfam" id="TIGR01656">
    <property type="entry name" value="Histidinol-ppas"/>
    <property type="match status" value="1"/>
</dbReference>
<keyword evidence="10" id="KW-0460">Magnesium</keyword>
<dbReference type="AlphaFoldDB" id="A0A934N8U4"/>
<evidence type="ECO:0000256" key="2">
    <source>
        <dbReference type="ARBA" id="ARBA00022490"/>
    </source>
</evidence>
<feature type="binding site" evidence="10">
    <location>
        <position position="106"/>
    </location>
    <ligand>
        <name>Zn(2+)</name>
        <dbReference type="ChEBI" id="CHEBI:29105"/>
    </ligand>
</feature>
<dbReference type="PANTHER" id="PTHR42891:SF1">
    <property type="entry name" value="D-GLYCERO-BETA-D-MANNO-HEPTOSE-1,7-BISPHOSPHATE 7-PHOSPHATASE"/>
    <property type="match status" value="1"/>
</dbReference>
<feature type="binding site" evidence="10">
    <location>
        <position position="133"/>
    </location>
    <ligand>
        <name>Mg(2+)</name>
        <dbReference type="ChEBI" id="CHEBI:18420"/>
    </ligand>
</feature>
<dbReference type="InterPro" id="IPR023214">
    <property type="entry name" value="HAD_sf"/>
</dbReference>
<protein>
    <recommendedName>
        <fullName evidence="6 7">D,D-heptose 1,7-bisphosphate phosphatase</fullName>
        <ecNumber evidence="7">3.1.3.-</ecNumber>
    </recommendedName>
</protein>
<dbReference type="PIRSF" id="PIRSF004682">
    <property type="entry name" value="GmhB"/>
    <property type="match status" value="1"/>
</dbReference>
<feature type="binding site" evidence="10">
    <location>
        <position position="96"/>
    </location>
    <ligand>
        <name>Zn(2+)</name>
        <dbReference type="ChEBI" id="CHEBI:29105"/>
    </ligand>
</feature>
<evidence type="ECO:0000256" key="9">
    <source>
        <dbReference type="PIRSR" id="PIRSR004682-3"/>
    </source>
</evidence>
<keyword evidence="12" id="KW-1185">Reference proteome</keyword>
<evidence type="ECO:0000256" key="6">
    <source>
        <dbReference type="ARBA" id="ARBA00031828"/>
    </source>
</evidence>
<evidence type="ECO:0000313" key="12">
    <source>
        <dbReference type="Proteomes" id="UP000612893"/>
    </source>
</evidence>
<dbReference type="EC" id="3.1.3.-" evidence="7"/>
<sequence>MGAPATRRRAVFLDRDGVLNEARVVDGLPLPPTTVGSLVVSQGAEEACRALSRAGFLLVVVTNQPDIARGTSDRQSVDLINDELRRRLRLDDVLVCPHDDGDGCDCRKPRPGMLLEAAERWDIRLQDSVMVGDRWRDIEAGRGAGCHTVWLARDYDEPAARDADLVVRSLRQAVPWITNLDVGD</sequence>
<feature type="binding site" evidence="10">
    <location>
        <position position="16"/>
    </location>
    <ligand>
        <name>Mg(2+)</name>
        <dbReference type="ChEBI" id="CHEBI:18420"/>
    </ligand>
</feature>
<keyword evidence="2 7" id="KW-0963">Cytoplasm</keyword>
<comment type="subcellular location">
    <subcellularLocation>
        <location evidence="1 7">Cytoplasm</location>
    </subcellularLocation>
</comment>
<evidence type="ECO:0000313" key="11">
    <source>
        <dbReference type="EMBL" id="MBJ7597979.1"/>
    </source>
</evidence>
<evidence type="ECO:0000256" key="8">
    <source>
        <dbReference type="PIRSR" id="PIRSR004682-1"/>
    </source>
</evidence>
<name>A0A934N8U4_9BACT</name>
<feature type="binding site" evidence="10">
    <location>
        <position position="14"/>
    </location>
    <ligand>
        <name>Mg(2+)</name>
        <dbReference type="ChEBI" id="CHEBI:18420"/>
    </ligand>
</feature>
<comment type="similarity">
    <text evidence="7">Belongs to the gmhB family.</text>
</comment>
<dbReference type="GO" id="GO:0005737">
    <property type="term" value="C:cytoplasm"/>
    <property type="evidence" value="ECO:0007669"/>
    <property type="project" value="UniProtKB-SubCell"/>
</dbReference>
<evidence type="ECO:0000256" key="10">
    <source>
        <dbReference type="PIRSR" id="PIRSR004682-4"/>
    </source>
</evidence>
<dbReference type="InterPro" id="IPR006549">
    <property type="entry name" value="HAD-SF_hydro_IIIA"/>
</dbReference>
<proteinExistence type="inferred from homology"/>
<dbReference type="InterPro" id="IPR006543">
    <property type="entry name" value="Histidinol-phos"/>
</dbReference>
<comment type="caution">
    <text evidence="11">The sequence shown here is derived from an EMBL/GenBank/DDBJ whole genome shotgun (WGS) entry which is preliminary data.</text>
</comment>
<dbReference type="InterPro" id="IPR004446">
    <property type="entry name" value="Heptose_bisP_phosphatase"/>
</dbReference>
<feature type="site" description="Stabilizes the phosphoryl group" evidence="9">
    <location>
        <position position="108"/>
    </location>
</feature>
<dbReference type="Proteomes" id="UP000612893">
    <property type="component" value="Unassembled WGS sequence"/>
</dbReference>
<dbReference type="PANTHER" id="PTHR42891">
    <property type="entry name" value="D-GLYCERO-BETA-D-MANNO-HEPTOSE-1,7-BISPHOSPHATE 7-PHOSPHATASE"/>
    <property type="match status" value="1"/>
</dbReference>
<dbReference type="EMBL" id="JAEKNR010000087">
    <property type="protein sequence ID" value="MBJ7597979.1"/>
    <property type="molecule type" value="Genomic_DNA"/>
</dbReference>
<feature type="active site" description="Nucleophile" evidence="8">
    <location>
        <position position="14"/>
    </location>
</feature>
<evidence type="ECO:0000256" key="1">
    <source>
        <dbReference type="ARBA" id="ARBA00004496"/>
    </source>
</evidence>